<organism evidence="2">
    <name type="scientific">Verticillium alfalfae (strain VaMs.102 / ATCC MYA-4576 / FGSC 10136)</name>
    <name type="common">Verticillium wilt of alfalfa</name>
    <name type="synonym">Verticillium albo-atrum</name>
    <dbReference type="NCBI Taxonomy" id="526221"/>
    <lineage>
        <taxon>Eukaryota</taxon>
        <taxon>Fungi</taxon>
        <taxon>Dikarya</taxon>
        <taxon>Ascomycota</taxon>
        <taxon>Pezizomycotina</taxon>
        <taxon>Sordariomycetes</taxon>
        <taxon>Hypocreomycetidae</taxon>
        <taxon>Glomerellales</taxon>
        <taxon>Plectosphaerellaceae</taxon>
        <taxon>Verticillium</taxon>
    </lineage>
</organism>
<dbReference type="HOGENOM" id="CLU_1897791_0_0_1"/>
<dbReference type="AlphaFoldDB" id="C9SNV8"/>
<name>C9SNV8_VERA1</name>
<reference evidence="2" key="1">
    <citation type="journal article" date="2011" name="PLoS Pathog.">
        <title>Comparative genomics yields insights into niche adaptation of plant vascular wilt pathogens.</title>
        <authorList>
            <person name="Klosterman S.J."/>
            <person name="Subbarao K.V."/>
            <person name="Kang S."/>
            <person name="Veronese P."/>
            <person name="Gold S.E."/>
            <person name="Thomma B.P.H.J."/>
            <person name="Chen Z."/>
            <person name="Henrissat B."/>
            <person name="Lee Y.-H."/>
            <person name="Park J."/>
            <person name="Garcia-Pedrajas M.D."/>
            <person name="Barbara D.J."/>
            <person name="Anchieta A."/>
            <person name="de Jonge R."/>
            <person name="Santhanam P."/>
            <person name="Maruthachalam K."/>
            <person name="Atallah Z."/>
            <person name="Amyotte S.G."/>
            <person name="Paz Z."/>
            <person name="Inderbitzin P."/>
            <person name="Hayes R.J."/>
            <person name="Heiman D.I."/>
            <person name="Young S."/>
            <person name="Zeng Q."/>
            <person name="Engels R."/>
            <person name="Galagan J."/>
            <person name="Cuomo C.A."/>
            <person name="Dobinson K.F."/>
            <person name="Ma L.-J."/>
        </authorList>
    </citation>
    <scope>NUCLEOTIDE SEQUENCE [LARGE SCALE GENOMIC DNA]</scope>
    <source>
        <strain evidence="2">VaMs.102 / ATCC MYA-4576 / FGSC 10136</strain>
    </source>
</reference>
<keyword evidence="2" id="KW-1185">Reference proteome</keyword>
<dbReference type="RefSeq" id="XP_003003021.1">
    <property type="nucleotide sequence ID" value="XM_003002975.1"/>
</dbReference>
<protein>
    <submittedName>
        <fullName evidence="1">Predicted protein</fullName>
    </submittedName>
</protein>
<dbReference type="GeneID" id="9537063"/>
<proteinExistence type="predicted"/>
<sequence length="134" mass="14812">MKGAIERSDREKRWKKAMEALAFQLSPTLAARGLLRRASAWPSPPRCSLTYAATLAYSSSDRTRDTPWRQGFSPPIALPIRLPIRLLIVLPIRPPICLPISLPIDRPIGTRSGSLTGPLTGRPSVLLVVFRITC</sequence>
<dbReference type="KEGG" id="val:VDBG_06583"/>
<evidence type="ECO:0000313" key="1">
    <source>
        <dbReference type="EMBL" id="EEY20473.1"/>
    </source>
</evidence>
<dbReference type="Proteomes" id="UP000008698">
    <property type="component" value="Unassembled WGS sequence"/>
</dbReference>
<accession>C9SNV8</accession>
<gene>
    <name evidence="1" type="ORF">VDBG_06583</name>
</gene>
<dbReference type="EMBL" id="DS985221">
    <property type="protein sequence ID" value="EEY20473.1"/>
    <property type="molecule type" value="Genomic_DNA"/>
</dbReference>
<evidence type="ECO:0000313" key="2">
    <source>
        <dbReference type="Proteomes" id="UP000008698"/>
    </source>
</evidence>